<feature type="signal peptide" evidence="3">
    <location>
        <begin position="1"/>
        <end position="26"/>
    </location>
</feature>
<accession>A0A4R2R0N5</accession>
<reference evidence="4 5" key="1">
    <citation type="submission" date="2019-03" db="EMBL/GenBank/DDBJ databases">
        <title>Genomic Encyclopedia of Type Strains, Phase IV (KMG-IV): sequencing the most valuable type-strain genomes for metagenomic binning, comparative biology and taxonomic classification.</title>
        <authorList>
            <person name="Goeker M."/>
        </authorList>
    </citation>
    <scope>NUCLEOTIDE SEQUENCE [LARGE SCALE GENOMIC DNA]</scope>
    <source>
        <strain evidence="4 5">DSM 45765</strain>
    </source>
</reference>
<dbReference type="EMBL" id="SLXQ01000001">
    <property type="protein sequence ID" value="TCP56200.1"/>
    <property type="molecule type" value="Genomic_DNA"/>
</dbReference>
<dbReference type="Proteomes" id="UP000294911">
    <property type="component" value="Unassembled WGS sequence"/>
</dbReference>
<evidence type="ECO:0000256" key="1">
    <source>
        <dbReference type="SAM" id="MobiDB-lite"/>
    </source>
</evidence>
<feature type="region of interest" description="Disordered" evidence="1">
    <location>
        <begin position="51"/>
        <end position="75"/>
    </location>
</feature>
<feature type="transmembrane region" description="Helical" evidence="2">
    <location>
        <begin position="81"/>
        <end position="100"/>
    </location>
</feature>
<evidence type="ECO:0000313" key="5">
    <source>
        <dbReference type="Proteomes" id="UP000294911"/>
    </source>
</evidence>
<organism evidence="4 5">
    <name type="scientific">Tamaricihabitans halophyticus</name>
    <dbReference type="NCBI Taxonomy" id="1262583"/>
    <lineage>
        <taxon>Bacteria</taxon>
        <taxon>Bacillati</taxon>
        <taxon>Actinomycetota</taxon>
        <taxon>Actinomycetes</taxon>
        <taxon>Pseudonocardiales</taxon>
        <taxon>Pseudonocardiaceae</taxon>
        <taxon>Tamaricihabitans</taxon>
    </lineage>
</organism>
<comment type="caution">
    <text evidence="4">The sequence shown here is derived from an EMBL/GenBank/DDBJ whole genome shotgun (WGS) entry which is preliminary data.</text>
</comment>
<keyword evidence="3" id="KW-0732">Signal</keyword>
<gene>
    <name evidence="4" type="ORF">EV191_101140</name>
</gene>
<keyword evidence="2" id="KW-0472">Membrane</keyword>
<keyword evidence="5" id="KW-1185">Reference proteome</keyword>
<keyword evidence="2" id="KW-1133">Transmembrane helix</keyword>
<evidence type="ECO:0000256" key="3">
    <source>
        <dbReference type="SAM" id="SignalP"/>
    </source>
</evidence>
<evidence type="ECO:0000313" key="4">
    <source>
        <dbReference type="EMBL" id="TCP56200.1"/>
    </source>
</evidence>
<proteinExistence type="predicted"/>
<feature type="chain" id="PRO_5020893353" description="MYXO-CTERM domain-containing protein" evidence="3">
    <location>
        <begin position="27"/>
        <end position="108"/>
    </location>
</feature>
<evidence type="ECO:0008006" key="6">
    <source>
        <dbReference type="Google" id="ProtNLM"/>
    </source>
</evidence>
<name>A0A4R2R0N5_9PSEU</name>
<dbReference type="RefSeq" id="WP_132874845.1">
    <property type="nucleotide sequence ID" value="NZ_SLXQ01000001.1"/>
</dbReference>
<dbReference type="AlphaFoldDB" id="A0A4R2R0N5"/>
<protein>
    <recommendedName>
        <fullName evidence="6">MYXO-CTERM domain-containing protein</fullName>
    </recommendedName>
</protein>
<keyword evidence="2" id="KW-0812">Transmembrane</keyword>
<evidence type="ECO:0000256" key="2">
    <source>
        <dbReference type="SAM" id="Phobius"/>
    </source>
</evidence>
<sequence length="108" mass="11242">MRVNRSLAGALLLSVLFLVTPATAVAQPELSPNSASLASTSGISSGVASGWVAQEDSPAPGPRIDPEDSAEADSQQAQRKFVVGIIAAALLAIVIYGRYVRHKRRKSG</sequence>